<dbReference type="RefSeq" id="WP_112665798.1">
    <property type="nucleotide sequence ID" value="NZ_QKVO01000016.1"/>
</dbReference>
<accession>A0A328PTP2</accession>
<dbReference type="OrthoDB" id="9858314at2"/>
<proteinExistence type="predicted"/>
<keyword evidence="2" id="KW-1185">Reference proteome</keyword>
<evidence type="ECO:0000313" key="2">
    <source>
        <dbReference type="Proteomes" id="UP000249762"/>
    </source>
</evidence>
<sequence length="247" mass="27477">MIGAFFKFVLPISVTGTGIATALNSSNTSSEKGNVPTNTVMTHVATLEEQSTLKTSLPNENPAPILVIPEASAKDFVLPEGIESAEPHYLKTEEVEQEIETIERGNCDFDDSMTSILRSQEQKEQDYYSVTCTNVGIDGEPDTSFQNKWKGAFPKALFVLTDLTVTKKLEIKVKTEFSEDDPADENYPYEIKFWSPQFNNTENSTINGNWDYKGDLDDDNSTGAIVKLTHSSDLQNIYLLLDAEPEE</sequence>
<name>A0A328PTP2_9MOLU</name>
<organism evidence="1 2">
    <name type="scientific">Mycoplasma wenyonii</name>
    <dbReference type="NCBI Taxonomy" id="65123"/>
    <lineage>
        <taxon>Bacteria</taxon>
        <taxon>Bacillati</taxon>
        <taxon>Mycoplasmatota</taxon>
        <taxon>Mollicutes</taxon>
        <taxon>Mycoplasmataceae</taxon>
        <taxon>Mycoplasma</taxon>
    </lineage>
</organism>
<evidence type="ECO:0000313" key="1">
    <source>
        <dbReference type="EMBL" id="RAO94841.1"/>
    </source>
</evidence>
<dbReference type="EMBL" id="QKVO01000016">
    <property type="protein sequence ID" value="RAO94841.1"/>
    <property type="molecule type" value="Genomic_DNA"/>
</dbReference>
<dbReference type="AlphaFoldDB" id="A0A328PTP2"/>
<dbReference type="Proteomes" id="UP000249762">
    <property type="component" value="Unassembled WGS sequence"/>
</dbReference>
<comment type="caution">
    <text evidence="1">The sequence shown here is derived from an EMBL/GenBank/DDBJ whole genome shotgun (WGS) entry which is preliminary data.</text>
</comment>
<protein>
    <submittedName>
        <fullName evidence="1">Uncharacterized protein</fullName>
    </submittedName>
</protein>
<reference evidence="2" key="1">
    <citation type="submission" date="2018-06" db="EMBL/GenBank/DDBJ databases">
        <authorList>
            <person name="Martinez Ocampo F."/>
            <person name="Quiroz Castaneda R.E."/>
            <person name="Rojas Lopez X."/>
        </authorList>
    </citation>
    <scope>NUCLEOTIDE SEQUENCE [LARGE SCALE GENOMIC DNA]</scope>
    <source>
        <strain evidence="2">INIFAP02</strain>
    </source>
</reference>
<gene>
    <name evidence="1" type="ORF">DNK47_02925</name>
</gene>